<evidence type="ECO:0000256" key="1">
    <source>
        <dbReference type="SAM" id="MobiDB-lite"/>
    </source>
</evidence>
<dbReference type="GeneID" id="106071899"/>
<dbReference type="InterPro" id="IPR047579">
    <property type="entry name" value="DD_CABYR_SP17"/>
</dbReference>
<dbReference type="RefSeq" id="XP_055866234.1">
    <property type="nucleotide sequence ID" value="XM_056010259.1"/>
</dbReference>
<organism evidence="3 5">
    <name type="scientific">Biomphalaria glabrata</name>
    <name type="common">Bloodfluke planorb</name>
    <name type="synonym">Freshwater snail</name>
    <dbReference type="NCBI Taxonomy" id="6526"/>
    <lineage>
        <taxon>Eukaryota</taxon>
        <taxon>Metazoa</taxon>
        <taxon>Spiralia</taxon>
        <taxon>Lophotrochozoa</taxon>
        <taxon>Mollusca</taxon>
        <taxon>Gastropoda</taxon>
        <taxon>Heterobranchia</taxon>
        <taxon>Euthyneura</taxon>
        <taxon>Panpulmonata</taxon>
        <taxon>Hygrophila</taxon>
        <taxon>Lymnaeoidea</taxon>
        <taxon>Planorbidae</taxon>
        <taxon>Biomphalaria</taxon>
    </lineage>
</organism>
<dbReference type="Proteomes" id="UP001165740">
    <property type="component" value="Chromosome 14"/>
</dbReference>
<dbReference type="SUPFAM" id="SSF47391">
    <property type="entry name" value="Dimerization-anchoring domain of cAMP-dependent PK regulatory subunit"/>
    <property type="match status" value="1"/>
</dbReference>
<dbReference type="AlphaFoldDB" id="A0A9W2YU21"/>
<sequence length="371" mass="41710">MESSVSNMSSLGTKVNKDSLPHRSEFAGQHRDSRPMLKQGMECCLVSADSLSALDVDIKYAKSITKEEKEYWKKHLPRGFQFCLKGLARSVIYHQPENITEFAAHYFENNLHLRNAELSKLPEQSYFSKLCQKPTSGIQQKAIRRPERNPSSSQATHTIAQEKHSIDSQSINLQHDSHSLTVKPFLSSLVGLEETHVIGIADDKAMDSAVEEKETQLPTSSQKQDMSALKQNSASSQMHTLVKKEDTIRICRKRFEPNVSELGSEKVQVPTLSENCIFKEERTLETSAQETLRHHWTSSFPSHELSDVRETSDIYISRSHTVCGALHETKYYQNGLTLQGKNSDTGSQQVVNSNISNKNAEGINDQADSCL</sequence>
<evidence type="ECO:0000313" key="5">
    <source>
        <dbReference type="RefSeq" id="XP_055866235.1"/>
    </source>
</evidence>
<feature type="region of interest" description="Disordered" evidence="1">
    <location>
        <begin position="137"/>
        <end position="168"/>
    </location>
</feature>
<feature type="region of interest" description="Disordered" evidence="1">
    <location>
        <begin position="1"/>
        <end position="31"/>
    </location>
</feature>
<reference evidence="4 5" key="1">
    <citation type="submission" date="2025-04" db="UniProtKB">
        <authorList>
            <consortium name="RefSeq"/>
        </authorList>
    </citation>
    <scope>IDENTIFICATION</scope>
</reference>
<evidence type="ECO:0000259" key="2">
    <source>
        <dbReference type="SMART" id="SM00394"/>
    </source>
</evidence>
<feature type="region of interest" description="Disordered" evidence="1">
    <location>
        <begin position="341"/>
        <end position="371"/>
    </location>
</feature>
<proteinExistence type="predicted"/>
<dbReference type="OrthoDB" id="6161835at2759"/>
<feature type="compositionally biased region" description="Polar residues" evidence="1">
    <location>
        <begin position="149"/>
        <end position="159"/>
    </location>
</feature>
<keyword evidence="3" id="KW-1185">Reference proteome</keyword>
<feature type="compositionally biased region" description="Basic and acidic residues" evidence="1">
    <location>
        <begin position="15"/>
        <end position="31"/>
    </location>
</feature>
<evidence type="ECO:0000313" key="4">
    <source>
        <dbReference type="RefSeq" id="XP_055866234.1"/>
    </source>
</evidence>
<dbReference type="RefSeq" id="XP_055866235.1">
    <property type="nucleotide sequence ID" value="XM_056010260.1"/>
</dbReference>
<evidence type="ECO:0000313" key="3">
    <source>
        <dbReference type="Proteomes" id="UP001165740"/>
    </source>
</evidence>
<dbReference type="Pfam" id="PF02197">
    <property type="entry name" value="RIIa"/>
    <property type="match status" value="1"/>
</dbReference>
<feature type="domain" description="RIIa" evidence="2">
    <location>
        <begin position="78"/>
        <end position="116"/>
    </location>
</feature>
<dbReference type="InterPro" id="IPR003117">
    <property type="entry name" value="cAMP_dep_PK_reg_su_I/II_a/b"/>
</dbReference>
<dbReference type="CDD" id="cd12100">
    <property type="entry name" value="DD_CABYR_SP17"/>
    <property type="match status" value="1"/>
</dbReference>
<dbReference type="Gene3D" id="1.20.890.10">
    <property type="entry name" value="cAMP-dependent protein kinase regulatory subunit, dimerization-anchoring domain"/>
    <property type="match status" value="1"/>
</dbReference>
<feature type="compositionally biased region" description="Polar residues" evidence="1">
    <location>
        <begin position="1"/>
        <end position="13"/>
    </location>
</feature>
<accession>A0A9W2YU21</accession>
<name>A0A9W2YU21_BIOGL</name>
<feature type="compositionally biased region" description="Polar residues" evidence="1">
    <location>
        <begin position="341"/>
        <end position="359"/>
    </location>
</feature>
<protein>
    <submittedName>
        <fullName evidence="4 5">Uncharacterized protein LOC106071899 isoform X1</fullName>
    </submittedName>
</protein>
<dbReference type="SMART" id="SM00394">
    <property type="entry name" value="RIIa"/>
    <property type="match status" value="1"/>
</dbReference>
<gene>
    <name evidence="4 5" type="primary">LOC106071899</name>
</gene>